<sequence>MVTDGAADAHVFHARAARISRPGRKVAAVDTVGAGTSITQDAPTSASRSGRPGSGLPDFRAAGLAGEIGDDPLAGLSSVSTTGT</sequence>
<feature type="region of interest" description="Disordered" evidence="1">
    <location>
        <begin position="31"/>
        <end position="84"/>
    </location>
</feature>
<feature type="compositionally biased region" description="Polar residues" evidence="1">
    <location>
        <begin position="34"/>
        <end position="48"/>
    </location>
</feature>
<dbReference type="EMBL" id="AOPY01001378">
    <property type="protein sequence ID" value="EPJ40351.1"/>
    <property type="molecule type" value="Genomic_DNA"/>
</dbReference>
<evidence type="ECO:0000256" key="1">
    <source>
        <dbReference type="SAM" id="MobiDB-lite"/>
    </source>
</evidence>
<proteinExistence type="predicted"/>
<organism evidence="2 3">
    <name type="scientific">Streptomyces afghaniensis 772</name>
    <dbReference type="NCBI Taxonomy" id="1283301"/>
    <lineage>
        <taxon>Bacteria</taxon>
        <taxon>Bacillati</taxon>
        <taxon>Actinomycetota</taxon>
        <taxon>Actinomycetes</taxon>
        <taxon>Kitasatosporales</taxon>
        <taxon>Streptomycetaceae</taxon>
        <taxon>Streptomyces</taxon>
    </lineage>
</organism>
<dbReference type="HOGENOM" id="CLU_2525968_0_0_11"/>
<comment type="caution">
    <text evidence="2">The sequence shown here is derived from an EMBL/GenBank/DDBJ whole genome shotgun (WGS) entry which is preliminary data.</text>
</comment>
<accession>S4MUG8</accession>
<reference evidence="2 3" key="1">
    <citation type="submission" date="2013-02" db="EMBL/GenBank/DDBJ databases">
        <title>Draft Genome Sequence of Streptomyces afghaniensis, Which Produces Compounds of the Julimycin B-Complex.</title>
        <authorList>
            <person name="Gruening B.A."/>
            <person name="Praeg A."/>
            <person name="Erxleben A."/>
            <person name="Guenther S."/>
            <person name="Fiedler H.-P."/>
            <person name="Goodfellow M."/>
            <person name="Mueller M."/>
        </authorList>
    </citation>
    <scope>NUCLEOTIDE SEQUENCE [LARGE SCALE GENOMIC DNA]</scope>
    <source>
        <strain evidence="2 3">772</strain>
    </source>
</reference>
<dbReference type="AlphaFoldDB" id="S4MUG8"/>
<dbReference type="PATRIC" id="fig|1283301.3.peg.2573"/>
<dbReference type="Proteomes" id="UP000015001">
    <property type="component" value="Unassembled WGS sequence"/>
</dbReference>
<gene>
    <name evidence="2" type="ORF">STAFG_2600</name>
</gene>
<evidence type="ECO:0000313" key="3">
    <source>
        <dbReference type="Proteomes" id="UP000015001"/>
    </source>
</evidence>
<evidence type="ECO:0000313" key="2">
    <source>
        <dbReference type="EMBL" id="EPJ40351.1"/>
    </source>
</evidence>
<keyword evidence="3" id="KW-1185">Reference proteome</keyword>
<protein>
    <submittedName>
        <fullName evidence="2">Uncharacterized protein</fullName>
    </submittedName>
</protein>
<name>S4MUG8_9ACTN</name>